<feature type="compositionally biased region" description="Polar residues" evidence="1">
    <location>
        <begin position="77"/>
        <end position="86"/>
    </location>
</feature>
<feature type="compositionally biased region" description="Basic and acidic residues" evidence="1">
    <location>
        <begin position="46"/>
        <end position="63"/>
    </location>
</feature>
<dbReference type="InterPro" id="IPR004827">
    <property type="entry name" value="bZIP"/>
</dbReference>
<dbReference type="EMBL" id="JABMIG020000052">
    <property type="protein sequence ID" value="KAL3797733.1"/>
    <property type="molecule type" value="Genomic_DNA"/>
</dbReference>
<feature type="domain" description="BZIP" evidence="2">
    <location>
        <begin position="100"/>
        <end position="163"/>
    </location>
</feature>
<dbReference type="AlphaFoldDB" id="A0ABD3QBN1"/>
<evidence type="ECO:0000256" key="1">
    <source>
        <dbReference type="SAM" id="MobiDB-lite"/>
    </source>
</evidence>
<evidence type="ECO:0000313" key="3">
    <source>
        <dbReference type="EMBL" id="KAL3797733.1"/>
    </source>
</evidence>
<organism evidence="3 4">
    <name type="scientific">Cyclotella cryptica</name>
    <dbReference type="NCBI Taxonomy" id="29204"/>
    <lineage>
        <taxon>Eukaryota</taxon>
        <taxon>Sar</taxon>
        <taxon>Stramenopiles</taxon>
        <taxon>Ochrophyta</taxon>
        <taxon>Bacillariophyta</taxon>
        <taxon>Coscinodiscophyceae</taxon>
        <taxon>Thalassiosirophycidae</taxon>
        <taxon>Stephanodiscales</taxon>
        <taxon>Stephanodiscaceae</taxon>
        <taxon>Cyclotella</taxon>
    </lineage>
</organism>
<dbReference type="Pfam" id="PF00170">
    <property type="entry name" value="bZIP_1"/>
    <property type="match status" value="1"/>
</dbReference>
<comment type="caution">
    <text evidence="3">The sequence shown here is derived from an EMBL/GenBank/DDBJ whole genome shotgun (WGS) entry which is preliminary data.</text>
</comment>
<feature type="region of interest" description="Disordered" evidence="1">
    <location>
        <begin position="194"/>
        <end position="229"/>
    </location>
</feature>
<dbReference type="PROSITE" id="PS50217">
    <property type="entry name" value="BZIP"/>
    <property type="match status" value="1"/>
</dbReference>
<feature type="region of interest" description="Disordered" evidence="1">
    <location>
        <begin position="43"/>
        <end position="122"/>
    </location>
</feature>
<proteinExistence type="predicted"/>
<name>A0ABD3QBN1_9STRA</name>
<dbReference type="Gene3D" id="1.20.5.170">
    <property type="match status" value="1"/>
</dbReference>
<evidence type="ECO:0000259" key="2">
    <source>
        <dbReference type="PROSITE" id="PS50217"/>
    </source>
</evidence>
<dbReference type="SMART" id="SM00338">
    <property type="entry name" value="BRLZ"/>
    <property type="match status" value="1"/>
</dbReference>
<accession>A0ABD3QBN1</accession>
<protein>
    <recommendedName>
        <fullName evidence="2">BZIP domain-containing protein</fullName>
    </recommendedName>
</protein>
<sequence length="372" mass="39450">MKKEGQNFAVICVHLTDSSPAMSAGAPNGRETMNGLVAAAAAAMEDDSRMTREGILDRKRATGEDDVTGSTRKEDSPSANLISSSEGNKRSKTTSETGISAAKSRRLEQNRRAAIESRRRKKVMVEELQRSVAFYTKANASLSLHNRELETKLILAKQRMQHIASRATVNQGVDSSNPMASKSEHQGVIISVSDSPKSHTADVKVGSTVASPDTASPGAAASLGEANEATQTVSKVPCGSLWYTAEMARLAATSNLAGAVNVPLTTMHASIPNVNLFSNINSKPLSSDMNEGSLDETEESYIESLKQFVAQQAAVASAAAASANAAMEAIKYHEMLRANGHTPTARFPFSQLVESVPATSPVKKECGQNQVS</sequence>
<reference evidence="3 4" key="1">
    <citation type="journal article" date="2020" name="G3 (Bethesda)">
        <title>Improved Reference Genome for Cyclotella cryptica CCMP332, a Model for Cell Wall Morphogenesis, Salinity Adaptation, and Lipid Production in Diatoms (Bacillariophyta).</title>
        <authorList>
            <person name="Roberts W.R."/>
            <person name="Downey K.M."/>
            <person name="Ruck E.C."/>
            <person name="Traller J.C."/>
            <person name="Alverson A.J."/>
        </authorList>
    </citation>
    <scope>NUCLEOTIDE SEQUENCE [LARGE SCALE GENOMIC DNA]</scope>
    <source>
        <strain evidence="3 4">CCMP332</strain>
    </source>
</reference>
<dbReference type="Proteomes" id="UP001516023">
    <property type="component" value="Unassembled WGS sequence"/>
</dbReference>
<dbReference type="SUPFAM" id="SSF57959">
    <property type="entry name" value="Leucine zipper domain"/>
    <property type="match status" value="1"/>
</dbReference>
<dbReference type="InterPro" id="IPR046347">
    <property type="entry name" value="bZIP_sf"/>
</dbReference>
<gene>
    <name evidence="3" type="ORF">HJC23_000278</name>
</gene>
<dbReference type="PROSITE" id="PS00036">
    <property type="entry name" value="BZIP_BASIC"/>
    <property type="match status" value="1"/>
</dbReference>
<dbReference type="CDD" id="cd14686">
    <property type="entry name" value="bZIP"/>
    <property type="match status" value="1"/>
</dbReference>
<keyword evidence="4" id="KW-1185">Reference proteome</keyword>
<feature type="compositionally biased region" description="Basic and acidic residues" evidence="1">
    <location>
        <begin position="105"/>
        <end position="122"/>
    </location>
</feature>
<evidence type="ECO:0000313" key="4">
    <source>
        <dbReference type="Proteomes" id="UP001516023"/>
    </source>
</evidence>